<reference evidence="7 8" key="2">
    <citation type="journal article" date="2011" name="Stand. Genomic Sci.">
        <title>Complete genome sequence of Ferroglobus placidus AEDII12DO.</title>
        <authorList>
            <person name="Anderson I."/>
            <person name="Risso C."/>
            <person name="Holmes D."/>
            <person name="Lucas S."/>
            <person name="Copeland A."/>
            <person name="Lapidus A."/>
            <person name="Cheng J.F."/>
            <person name="Bruce D."/>
            <person name="Goodwin L."/>
            <person name="Pitluck S."/>
            <person name="Saunders E."/>
            <person name="Brettin T."/>
            <person name="Detter J.C."/>
            <person name="Han C."/>
            <person name="Tapia R."/>
            <person name="Larimer F."/>
            <person name="Land M."/>
            <person name="Hauser L."/>
            <person name="Woyke T."/>
            <person name="Lovley D."/>
            <person name="Kyrpides N."/>
            <person name="Ivanova N."/>
        </authorList>
    </citation>
    <scope>NUCLEOTIDE SEQUENCE [LARGE SCALE GENOMIC DNA]</scope>
    <source>
        <strain evidence="8">DSM 10642 / AEDII12DO</strain>
    </source>
</reference>
<dbReference type="InterPro" id="IPR027417">
    <property type="entry name" value="P-loop_NTPase"/>
</dbReference>
<dbReference type="AlphaFoldDB" id="D3RZB2"/>
<keyword evidence="3" id="KW-0547">Nucleotide-binding</keyword>
<dbReference type="KEGG" id="fpl:Ferp_1679"/>
<feature type="domain" description="ABC transporter" evidence="6">
    <location>
        <begin position="2"/>
        <end position="233"/>
    </location>
</feature>
<evidence type="ECO:0000256" key="4">
    <source>
        <dbReference type="ARBA" id="ARBA00022840"/>
    </source>
</evidence>
<dbReference type="Proteomes" id="UP000002613">
    <property type="component" value="Chromosome"/>
</dbReference>
<dbReference type="OrthoDB" id="97750at2157"/>
<dbReference type="PANTHER" id="PTHR43820">
    <property type="entry name" value="HIGH-AFFINITY BRANCHED-CHAIN AMINO ACID TRANSPORT ATP-BINDING PROTEIN LIVF"/>
    <property type="match status" value="1"/>
</dbReference>
<evidence type="ECO:0000256" key="3">
    <source>
        <dbReference type="ARBA" id="ARBA00022741"/>
    </source>
</evidence>
<protein>
    <submittedName>
        <fullName evidence="7">ABC transporter related protein</fullName>
    </submittedName>
</protein>
<name>D3RZB2_FERPA</name>
<keyword evidence="2" id="KW-0813">Transport</keyword>
<organism evidence="7 8">
    <name type="scientific">Ferroglobus placidus (strain DSM 10642 / AEDII12DO)</name>
    <dbReference type="NCBI Taxonomy" id="589924"/>
    <lineage>
        <taxon>Archaea</taxon>
        <taxon>Methanobacteriati</taxon>
        <taxon>Methanobacteriota</taxon>
        <taxon>Archaeoglobi</taxon>
        <taxon>Archaeoglobales</taxon>
        <taxon>Archaeoglobaceae</taxon>
        <taxon>Ferroglobus</taxon>
    </lineage>
</organism>
<dbReference type="PANTHER" id="PTHR43820:SF4">
    <property type="entry name" value="HIGH-AFFINITY BRANCHED-CHAIN AMINO ACID TRANSPORT ATP-BINDING PROTEIN LIVF"/>
    <property type="match status" value="1"/>
</dbReference>
<proteinExistence type="inferred from homology"/>
<reference evidence="8" key="1">
    <citation type="submission" date="2010-02" db="EMBL/GenBank/DDBJ databases">
        <title>Complete sequence of Ferroglobus placidus DSM 10642.</title>
        <authorList>
            <consortium name="US DOE Joint Genome Institute"/>
            <person name="Lucas S."/>
            <person name="Copeland A."/>
            <person name="Lapidus A."/>
            <person name="Cheng J.-F."/>
            <person name="Bruce D."/>
            <person name="Goodwin L."/>
            <person name="Pitluck S."/>
            <person name="Saunders E."/>
            <person name="Brettin T."/>
            <person name="Detter J.C."/>
            <person name="Han C."/>
            <person name="Tapia R."/>
            <person name="Larimer F."/>
            <person name="Land M."/>
            <person name="Hauser L."/>
            <person name="Kyrpides N."/>
            <person name="Ivanova N."/>
            <person name="Holmes D."/>
            <person name="Lovley D."/>
            <person name="Kyrpides N."/>
            <person name="Anderson I.J."/>
            <person name="Woyke T."/>
        </authorList>
    </citation>
    <scope>NUCLEOTIDE SEQUENCE [LARGE SCALE GENOMIC DNA]</scope>
    <source>
        <strain evidence="8">DSM 10642 / AEDII12DO</strain>
    </source>
</reference>
<dbReference type="RefSeq" id="WP_012966165.1">
    <property type="nucleotide sequence ID" value="NC_013849.1"/>
</dbReference>
<dbReference type="PaxDb" id="589924-Ferp_1679"/>
<dbReference type="HOGENOM" id="CLU_000604_1_2_2"/>
<dbReference type="EMBL" id="CP001899">
    <property type="protein sequence ID" value="ADC65825.1"/>
    <property type="molecule type" value="Genomic_DNA"/>
</dbReference>
<dbReference type="CDD" id="cd03224">
    <property type="entry name" value="ABC_TM1139_LivF_branched"/>
    <property type="match status" value="1"/>
</dbReference>
<dbReference type="Gene3D" id="3.40.50.300">
    <property type="entry name" value="P-loop containing nucleotide triphosphate hydrolases"/>
    <property type="match status" value="1"/>
</dbReference>
<keyword evidence="4" id="KW-0067">ATP-binding</keyword>
<keyword evidence="5" id="KW-0029">Amino-acid transport</keyword>
<dbReference type="GO" id="GO:0016887">
    <property type="term" value="F:ATP hydrolysis activity"/>
    <property type="evidence" value="ECO:0007669"/>
    <property type="project" value="InterPro"/>
</dbReference>
<dbReference type="InterPro" id="IPR003439">
    <property type="entry name" value="ABC_transporter-like_ATP-bd"/>
</dbReference>
<dbReference type="InterPro" id="IPR003593">
    <property type="entry name" value="AAA+_ATPase"/>
</dbReference>
<evidence type="ECO:0000313" key="7">
    <source>
        <dbReference type="EMBL" id="ADC65825.1"/>
    </source>
</evidence>
<dbReference type="PROSITE" id="PS00211">
    <property type="entry name" value="ABC_TRANSPORTER_1"/>
    <property type="match status" value="1"/>
</dbReference>
<accession>D3RZB2</accession>
<dbReference type="GeneID" id="8779204"/>
<dbReference type="PROSITE" id="PS50893">
    <property type="entry name" value="ABC_TRANSPORTER_2"/>
    <property type="match status" value="1"/>
</dbReference>
<evidence type="ECO:0000313" key="8">
    <source>
        <dbReference type="Proteomes" id="UP000002613"/>
    </source>
</evidence>
<comment type="similarity">
    <text evidence="1">Belongs to the ABC transporter superfamily.</text>
</comment>
<dbReference type="SUPFAM" id="SSF52540">
    <property type="entry name" value="P-loop containing nucleoside triphosphate hydrolases"/>
    <property type="match status" value="1"/>
</dbReference>
<dbReference type="GO" id="GO:0015807">
    <property type="term" value="P:L-amino acid transport"/>
    <property type="evidence" value="ECO:0007669"/>
    <property type="project" value="TreeGrafter"/>
</dbReference>
<dbReference type="InterPro" id="IPR052156">
    <property type="entry name" value="BCAA_Transport_ATP-bd_LivF"/>
</dbReference>
<evidence type="ECO:0000256" key="1">
    <source>
        <dbReference type="ARBA" id="ARBA00005417"/>
    </source>
</evidence>
<dbReference type="GO" id="GO:0005524">
    <property type="term" value="F:ATP binding"/>
    <property type="evidence" value="ECO:0007669"/>
    <property type="project" value="UniProtKB-KW"/>
</dbReference>
<evidence type="ECO:0000256" key="2">
    <source>
        <dbReference type="ARBA" id="ARBA00022448"/>
    </source>
</evidence>
<evidence type="ECO:0000256" key="5">
    <source>
        <dbReference type="ARBA" id="ARBA00022970"/>
    </source>
</evidence>
<dbReference type="GO" id="GO:0015658">
    <property type="term" value="F:branched-chain amino acid transmembrane transporter activity"/>
    <property type="evidence" value="ECO:0007669"/>
    <property type="project" value="TreeGrafter"/>
</dbReference>
<gene>
    <name evidence="7" type="ordered locus">Ferp_1679</name>
</gene>
<dbReference type="Pfam" id="PF00005">
    <property type="entry name" value="ABC_tran"/>
    <property type="match status" value="1"/>
</dbReference>
<dbReference type="eggNOG" id="arCOG00924">
    <property type="taxonomic scope" value="Archaea"/>
</dbReference>
<dbReference type="SMART" id="SM00382">
    <property type="entry name" value="AAA"/>
    <property type="match status" value="1"/>
</dbReference>
<dbReference type="InterPro" id="IPR017871">
    <property type="entry name" value="ABC_transporter-like_CS"/>
</dbReference>
<keyword evidence="8" id="KW-1185">Reference proteome</keyword>
<sequence>MLETRDLESGYGEMQVLWGVNLKVNKGSITTILGANGVGKTTTLKTIFGIIKPWKGTVTFKREDVTLKKPHEKVEMGIAYVPEGRHLFPLMTVEENLRLGAYTKRAEERFEENLSFVYDLFPILKERRKQRAGTLSGGEQQMLTIARALMSSPELILMDEPSQGLAPKVVMDLFEVIRKLKEGGLTILLVEQNVYASLEIADYVYLMSEGRIFAEGRRDEISEEDIRKAYVGV</sequence>
<evidence type="ECO:0000259" key="6">
    <source>
        <dbReference type="PROSITE" id="PS50893"/>
    </source>
</evidence>
<dbReference type="STRING" id="589924.Ferp_1679"/>